<dbReference type="PANTHER" id="PTHR42869">
    <property type="entry name" value="SLL0572 PROTEIN"/>
    <property type="match status" value="1"/>
</dbReference>
<dbReference type="Gene3D" id="3.40.50.300">
    <property type="entry name" value="P-loop containing nucleotide triphosphate hydrolases"/>
    <property type="match status" value="1"/>
</dbReference>
<keyword evidence="2" id="KW-1185">Reference proteome</keyword>
<dbReference type="STRING" id="686340.Metal_2787"/>
<gene>
    <name evidence="1" type="ORF">Metal_2787</name>
</gene>
<evidence type="ECO:0000313" key="2">
    <source>
        <dbReference type="Proteomes" id="UP000005090"/>
    </source>
</evidence>
<dbReference type="eggNOG" id="COG2403">
    <property type="taxonomic scope" value="Bacteria"/>
</dbReference>
<name>H8GKZ8_METAL</name>
<dbReference type="SUPFAM" id="SSF52540">
    <property type="entry name" value="P-loop containing nucleoside triphosphate hydrolases"/>
    <property type="match status" value="1"/>
</dbReference>
<dbReference type="Proteomes" id="UP000005090">
    <property type="component" value="Chromosome"/>
</dbReference>
<organism evidence="1 2">
    <name type="scientific">Methylomicrobium album BG8</name>
    <dbReference type="NCBI Taxonomy" id="686340"/>
    <lineage>
        <taxon>Bacteria</taxon>
        <taxon>Pseudomonadati</taxon>
        <taxon>Pseudomonadota</taxon>
        <taxon>Gammaproteobacteria</taxon>
        <taxon>Methylococcales</taxon>
        <taxon>Methylococcaceae</taxon>
        <taxon>Methylomicrobium</taxon>
    </lineage>
</organism>
<reference evidence="1 2" key="1">
    <citation type="journal article" date="2013" name="Genome Announc.">
        <title>Genome Sequence of the Obligate Gammaproteobacterial Methanotroph Methylomicrobium album Strain BG8.</title>
        <authorList>
            <person name="Kits K.D."/>
            <person name="Kalyuzhnaya M.G."/>
            <person name="Klotz M.G."/>
            <person name="Jetten M.S."/>
            <person name="Op den Camp H.J."/>
            <person name="Vuilleumier S."/>
            <person name="Bringel F."/>
            <person name="Dispirito A.A."/>
            <person name="Murrell J.C."/>
            <person name="Bruce D."/>
            <person name="Cheng J.F."/>
            <person name="Copeland A."/>
            <person name="Goodwin L."/>
            <person name="Hauser L."/>
            <person name="Lajus A."/>
            <person name="Land M.L."/>
            <person name="Lapidus A."/>
            <person name="Lucas S."/>
            <person name="Medigue C."/>
            <person name="Pitluck S."/>
            <person name="Woyke T."/>
            <person name="Zeytun A."/>
            <person name="Stein L.Y."/>
        </authorList>
    </citation>
    <scope>NUCLEOTIDE SEQUENCE [LARGE SCALE GENOMIC DNA]</scope>
    <source>
        <strain evidence="1 2">BG8</strain>
    </source>
</reference>
<protein>
    <submittedName>
        <fullName evidence="1">Putative GTPase</fullName>
    </submittedName>
</protein>
<dbReference type="RefSeq" id="WP_005373106.1">
    <property type="nucleotide sequence ID" value="NZ_CM001475.1"/>
</dbReference>
<sequence>MSISERRTRLLIMGAAGRDFHNFNRVYRDDPASEVVAFTAAQIPDIAGRHYPAALAGPLYPEGIPIVEEAELESLCQTSRIDRVVFSYSDVPHSEVMHAASIVLAQGADFILLGPKRTMLKAAVPVIACCAVRTGCGKSQTTRWLSERLKAHGLKAAVIRHPMPYGDLEKQAVQRFASRADLDAADCTVEEREEYEPHLALGNTVFAGIDYAEIVPRAEREADIILWDGGNNDFPFVRPDLLIVLADPLRPGHETAYHPGEAVLRMADIVLIGKTNSAAEADVRRVADSARRLNPRAPILRGASVVQLDQPEKVAGKRVLVVEDGPTLTHGGMAYGAGYVAAMEAGAGEIVDPRAFAAEEIAGLYRRYPHIGKVLPAVGYHPRQLKALRETINAAPADAVITATPCDLAALIAIDKPVFRAGYEFAEMGKPSLSGLIDRFLRDKNLISA</sequence>
<dbReference type="EMBL" id="CM001475">
    <property type="protein sequence ID" value="EIC30479.1"/>
    <property type="molecule type" value="Genomic_DNA"/>
</dbReference>
<dbReference type="InterPro" id="IPR053199">
    <property type="entry name" value="cDPG_synthetase-like"/>
</dbReference>
<dbReference type="InterPro" id="IPR027417">
    <property type="entry name" value="P-loop_NTPase"/>
</dbReference>
<dbReference type="AlphaFoldDB" id="H8GKZ8"/>
<accession>H8GKZ8</accession>
<proteinExistence type="predicted"/>
<dbReference type="PANTHER" id="PTHR42869:SF1">
    <property type="entry name" value="SLL0572 PROTEIN"/>
    <property type="match status" value="1"/>
</dbReference>
<dbReference type="HOGENOM" id="CLU_046378_0_0_6"/>
<evidence type="ECO:0000313" key="1">
    <source>
        <dbReference type="EMBL" id="EIC30479.1"/>
    </source>
</evidence>